<name>A0A8X8X6R2_SALSN</name>
<comment type="similarity">
    <text evidence="2 6">Belongs to the drug/metabolite transporter (DMT) superfamily. Plant drug/metabolite exporter (P-DME) (TC 2.A.7.4) family.</text>
</comment>
<feature type="region of interest" description="Disordered" evidence="7">
    <location>
        <begin position="365"/>
        <end position="393"/>
    </location>
</feature>
<evidence type="ECO:0000313" key="9">
    <source>
        <dbReference type="EMBL" id="KAG6408021.1"/>
    </source>
</evidence>
<dbReference type="Proteomes" id="UP000298416">
    <property type="component" value="Unassembled WGS sequence"/>
</dbReference>
<evidence type="ECO:0000256" key="3">
    <source>
        <dbReference type="ARBA" id="ARBA00022692"/>
    </source>
</evidence>
<evidence type="ECO:0000256" key="6">
    <source>
        <dbReference type="RuleBase" id="RU363077"/>
    </source>
</evidence>
<dbReference type="InterPro" id="IPR030184">
    <property type="entry name" value="WAT1-related"/>
</dbReference>
<feature type="transmembrane region" description="Helical" evidence="6">
    <location>
        <begin position="243"/>
        <end position="264"/>
    </location>
</feature>
<dbReference type="InterPro" id="IPR000620">
    <property type="entry name" value="EamA_dom"/>
</dbReference>
<evidence type="ECO:0000259" key="8">
    <source>
        <dbReference type="Pfam" id="PF00892"/>
    </source>
</evidence>
<comment type="caution">
    <text evidence="9">The sequence shown here is derived from an EMBL/GenBank/DDBJ whole genome shotgun (WGS) entry which is preliminary data.</text>
</comment>
<keyword evidence="3 6" id="KW-0812">Transmembrane</keyword>
<keyword evidence="5 6" id="KW-0472">Membrane</keyword>
<protein>
    <recommendedName>
        <fullName evidence="6">WAT1-related protein</fullName>
    </recommendedName>
</protein>
<feature type="transmembrane region" description="Helical" evidence="6">
    <location>
        <begin position="276"/>
        <end position="297"/>
    </location>
</feature>
<evidence type="ECO:0000313" key="10">
    <source>
        <dbReference type="Proteomes" id="UP000298416"/>
    </source>
</evidence>
<feature type="transmembrane region" description="Helical" evidence="6">
    <location>
        <begin position="49"/>
        <end position="69"/>
    </location>
</feature>
<dbReference type="AlphaFoldDB" id="A0A8X8X6R2"/>
<dbReference type="Pfam" id="PF00892">
    <property type="entry name" value="EamA"/>
    <property type="match status" value="2"/>
</dbReference>
<evidence type="ECO:0000256" key="1">
    <source>
        <dbReference type="ARBA" id="ARBA00004141"/>
    </source>
</evidence>
<evidence type="ECO:0000256" key="2">
    <source>
        <dbReference type="ARBA" id="ARBA00007635"/>
    </source>
</evidence>
<organism evidence="9">
    <name type="scientific">Salvia splendens</name>
    <name type="common">Scarlet sage</name>
    <dbReference type="NCBI Taxonomy" id="180675"/>
    <lineage>
        <taxon>Eukaryota</taxon>
        <taxon>Viridiplantae</taxon>
        <taxon>Streptophyta</taxon>
        <taxon>Embryophyta</taxon>
        <taxon>Tracheophyta</taxon>
        <taxon>Spermatophyta</taxon>
        <taxon>Magnoliopsida</taxon>
        <taxon>eudicotyledons</taxon>
        <taxon>Gunneridae</taxon>
        <taxon>Pentapetalae</taxon>
        <taxon>asterids</taxon>
        <taxon>lamiids</taxon>
        <taxon>Lamiales</taxon>
        <taxon>Lamiaceae</taxon>
        <taxon>Nepetoideae</taxon>
        <taxon>Mentheae</taxon>
        <taxon>Salviinae</taxon>
        <taxon>Salvia</taxon>
        <taxon>Salvia subgen. Calosphace</taxon>
        <taxon>core Calosphace</taxon>
    </lineage>
</organism>
<feature type="transmembrane region" description="Helical" evidence="6">
    <location>
        <begin position="309"/>
        <end position="329"/>
    </location>
</feature>
<comment type="subcellular location">
    <subcellularLocation>
        <location evidence="1 6">Membrane</location>
        <topology evidence="1 6">Multi-pass membrane protein</topology>
    </subcellularLocation>
</comment>
<feature type="domain" description="EamA" evidence="8">
    <location>
        <begin position="213"/>
        <end position="352"/>
    </location>
</feature>
<reference evidence="9" key="1">
    <citation type="submission" date="2018-01" db="EMBL/GenBank/DDBJ databases">
        <authorList>
            <person name="Mao J.F."/>
        </authorList>
    </citation>
    <scope>NUCLEOTIDE SEQUENCE</scope>
    <source>
        <strain evidence="9">Huo1</strain>
        <tissue evidence="9">Leaf</tissue>
    </source>
</reference>
<feature type="transmembrane region" description="Helical" evidence="6">
    <location>
        <begin position="98"/>
        <end position="116"/>
    </location>
</feature>
<proteinExistence type="inferred from homology"/>
<feature type="transmembrane region" description="Helical" evidence="6">
    <location>
        <begin position="211"/>
        <end position="231"/>
    </location>
</feature>
<feature type="transmembrane region" description="Helical" evidence="6">
    <location>
        <begin position="128"/>
        <end position="151"/>
    </location>
</feature>
<sequence>MYHEMSRVEMDSKLVRELRAYLGAILLQFGYAGLGIIAKLALNKGMSNYTFAIYRNLVAAAAVAPFAFALERLEFVAKFVFKLIVNLLFVNRKTRPRMTLSIFIKIFLLALLEPVIDQNLYYIGLKSTTATFAAAMWNTVPALTFLFAWLFRLETVNLRKLHSQAKVVGTVVTLGGAMIMTLVKGSVIELPWTKANSNSNSLAQDIHPHQFIMGAIMIGAGCICGSLFYILQAITLKSYPAAISLTGLICMLGALQGTVLTLVVERGNAHIWSIGWDTSLLASVYGGLICSGVAYYVSGVIMKEKGPVFVTSFNPLNMVIVAGMSSFILSEQLNVGKVAGATVIVIGLYLVIWGKTRDHSVSTYPQSELIHQSPQNQTSNAHASKATSGDSVV</sequence>
<keyword evidence="10" id="KW-1185">Reference proteome</keyword>
<feature type="transmembrane region" description="Helical" evidence="6">
    <location>
        <begin position="20"/>
        <end position="42"/>
    </location>
</feature>
<feature type="transmembrane region" description="Helical" evidence="6">
    <location>
        <begin position="163"/>
        <end position="183"/>
    </location>
</feature>
<reference evidence="9" key="2">
    <citation type="submission" date="2020-08" db="EMBL/GenBank/DDBJ databases">
        <title>Plant Genome Project.</title>
        <authorList>
            <person name="Zhang R.-G."/>
        </authorList>
    </citation>
    <scope>NUCLEOTIDE SEQUENCE</scope>
    <source>
        <strain evidence="9">Huo1</strain>
        <tissue evidence="9">Leaf</tissue>
    </source>
</reference>
<dbReference type="GO" id="GO:0022857">
    <property type="term" value="F:transmembrane transporter activity"/>
    <property type="evidence" value="ECO:0007669"/>
    <property type="project" value="InterPro"/>
</dbReference>
<accession>A0A8X8X6R2</accession>
<dbReference type="InterPro" id="IPR037185">
    <property type="entry name" value="EmrE-like"/>
</dbReference>
<feature type="transmembrane region" description="Helical" evidence="6">
    <location>
        <begin position="335"/>
        <end position="353"/>
    </location>
</feature>
<feature type="domain" description="EamA" evidence="8">
    <location>
        <begin position="19"/>
        <end position="180"/>
    </location>
</feature>
<evidence type="ECO:0000256" key="4">
    <source>
        <dbReference type="ARBA" id="ARBA00022989"/>
    </source>
</evidence>
<dbReference type="SUPFAM" id="SSF103481">
    <property type="entry name" value="Multidrug resistance efflux transporter EmrE"/>
    <property type="match status" value="2"/>
</dbReference>
<evidence type="ECO:0000256" key="5">
    <source>
        <dbReference type="ARBA" id="ARBA00023136"/>
    </source>
</evidence>
<gene>
    <name evidence="9" type="ORF">SASPL_131023</name>
</gene>
<keyword evidence="4 6" id="KW-1133">Transmembrane helix</keyword>
<dbReference type="EMBL" id="PNBA02000011">
    <property type="protein sequence ID" value="KAG6408021.1"/>
    <property type="molecule type" value="Genomic_DNA"/>
</dbReference>
<dbReference type="GO" id="GO:0016020">
    <property type="term" value="C:membrane"/>
    <property type="evidence" value="ECO:0007669"/>
    <property type="project" value="UniProtKB-SubCell"/>
</dbReference>
<evidence type="ECO:0000256" key="7">
    <source>
        <dbReference type="SAM" id="MobiDB-lite"/>
    </source>
</evidence>
<dbReference type="PANTHER" id="PTHR31218">
    <property type="entry name" value="WAT1-RELATED PROTEIN"/>
    <property type="match status" value="1"/>
</dbReference>